<name>A0A812BRW4_ACAPH</name>
<dbReference type="InterPro" id="IPR003598">
    <property type="entry name" value="Ig_sub2"/>
</dbReference>
<dbReference type="Pfam" id="PF13927">
    <property type="entry name" value="Ig_3"/>
    <property type="match status" value="1"/>
</dbReference>
<comment type="caution">
    <text evidence="2">The sequence shown here is derived from an EMBL/GenBank/DDBJ whole genome shotgun (WGS) entry which is preliminary data.</text>
</comment>
<dbReference type="OrthoDB" id="10012075at2759"/>
<dbReference type="PROSITE" id="PS50835">
    <property type="entry name" value="IG_LIKE"/>
    <property type="match status" value="2"/>
</dbReference>
<dbReference type="InterPro" id="IPR007110">
    <property type="entry name" value="Ig-like_dom"/>
</dbReference>
<keyword evidence="3" id="KW-1185">Reference proteome</keyword>
<dbReference type="PANTHER" id="PTHR45889">
    <property type="entry name" value="IG-LIKE DOMAIN-CONTAINING PROTEIN"/>
    <property type="match status" value="1"/>
</dbReference>
<dbReference type="EMBL" id="CAHIKZ030000899">
    <property type="protein sequence ID" value="CAE1244120.1"/>
    <property type="molecule type" value="Genomic_DNA"/>
</dbReference>
<proteinExistence type="predicted"/>
<gene>
    <name evidence="2" type="ORF">SPHA_24158</name>
</gene>
<reference evidence="2" key="1">
    <citation type="submission" date="2021-01" db="EMBL/GenBank/DDBJ databases">
        <authorList>
            <person name="Li R."/>
            <person name="Bekaert M."/>
        </authorList>
    </citation>
    <scope>NUCLEOTIDE SEQUENCE</scope>
    <source>
        <strain evidence="2">Farmed</strain>
    </source>
</reference>
<dbReference type="AlphaFoldDB" id="A0A812BRW4"/>
<evidence type="ECO:0000313" key="3">
    <source>
        <dbReference type="Proteomes" id="UP000597762"/>
    </source>
</evidence>
<dbReference type="InterPro" id="IPR036179">
    <property type="entry name" value="Ig-like_dom_sf"/>
</dbReference>
<protein>
    <submittedName>
        <fullName evidence="2">HNT</fullName>
    </submittedName>
</protein>
<dbReference type="Proteomes" id="UP000597762">
    <property type="component" value="Unassembled WGS sequence"/>
</dbReference>
<dbReference type="SMART" id="SM00409">
    <property type="entry name" value="IG"/>
    <property type="match status" value="2"/>
</dbReference>
<dbReference type="SMART" id="SM00408">
    <property type="entry name" value="IGc2"/>
    <property type="match status" value="2"/>
</dbReference>
<feature type="domain" description="Ig-like" evidence="1">
    <location>
        <begin position="137"/>
        <end position="243"/>
    </location>
</feature>
<dbReference type="Pfam" id="PF07679">
    <property type="entry name" value="I-set"/>
    <property type="match status" value="1"/>
</dbReference>
<accession>A0A812BRW4</accession>
<dbReference type="SUPFAM" id="SSF48726">
    <property type="entry name" value="Immunoglobulin"/>
    <property type="match status" value="2"/>
</dbReference>
<evidence type="ECO:0000313" key="2">
    <source>
        <dbReference type="EMBL" id="CAE1244120.1"/>
    </source>
</evidence>
<dbReference type="PANTHER" id="PTHR45889:SF8">
    <property type="entry name" value="IG-LIKE DOMAIN-CONTAINING PROTEIN"/>
    <property type="match status" value="1"/>
</dbReference>
<organism evidence="2 3">
    <name type="scientific">Acanthosepion pharaonis</name>
    <name type="common">Pharaoh cuttlefish</name>
    <name type="synonym">Sepia pharaonis</name>
    <dbReference type="NCBI Taxonomy" id="158019"/>
    <lineage>
        <taxon>Eukaryota</taxon>
        <taxon>Metazoa</taxon>
        <taxon>Spiralia</taxon>
        <taxon>Lophotrochozoa</taxon>
        <taxon>Mollusca</taxon>
        <taxon>Cephalopoda</taxon>
        <taxon>Coleoidea</taxon>
        <taxon>Decapodiformes</taxon>
        <taxon>Sepiida</taxon>
        <taxon>Sepiina</taxon>
        <taxon>Sepiidae</taxon>
        <taxon>Acanthosepion</taxon>
    </lineage>
</organism>
<dbReference type="InterPro" id="IPR013098">
    <property type="entry name" value="Ig_I-set"/>
</dbReference>
<dbReference type="Gene3D" id="2.60.40.10">
    <property type="entry name" value="Immunoglobulins"/>
    <property type="match status" value="2"/>
</dbReference>
<feature type="domain" description="Ig-like" evidence="1">
    <location>
        <begin position="36"/>
        <end position="127"/>
    </location>
</feature>
<sequence length="247" mass="28197">MKNGLRFLFFLIPFSPSLEKWIFVWFYKMAETPREPSFIVPARNVTVVAGRKAILPCSVEYLKSHKVIWTNQRHTLLTMRDRRITDDVRIMVVRDHQGEWNLHIRDVEPTDQGQYNCQINTHPVKINKVNLFVLVQPTLHPEMSSKDKTAKEGDTVELVCNVSGIPHPNVTWYRKSINGKKPKERVGMTGDGLNTCVLCCVPGIGMTGEVLMIHNISRYCNDMYECVADNGVANAVNHVIKVTVFCK</sequence>
<dbReference type="InterPro" id="IPR003599">
    <property type="entry name" value="Ig_sub"/>
</dbReference>
<dbReference type="InterPro" id="IPR013783">
    <property type="entry name" value="Ig-like_fold"/>
</dbReference>
<evidence type="ECO:0000259" key="1">
    <source>
        <dbReference type="PROSITE" id="PS50835"/>
    </source>
</evidence>